<dbReference type="Pfam" id="PF16360">
    <property type="entry name" value="GTP-bdg_M"/>
    <property type="match status" value="1"/>
</dbReference>
<dbReference type="PANTHER" id="PTHR10229">
    <property type="entry name" value="GTP-BINDING PROTEIN HFLX"/>
    <property type="match status" value="1"/>
</dbReference>
<evidence type="ECO:0000313" key="5">
    <source>
        <dbReference type="Proteomes" id="UP000005824"/>
    </source>
</evidence>
<dbReference type="InterPro" id="IPR025121">
    <property type="entry name" value="GTPase_HflX_N"/>
</dbReference>
<feature type="compositionally biased region" description="Basic and acidic residues" evidence="1">
    <location>
        <begin position="1"/>
        <end position="10"/>
    </location>
</feature>
<gene>
    <name evidence="4" type="ORF">CfE428DRAFT_0292</name>
</gene>
<dbReference type="PANTHER" id="PTHR10229:SF0">
    <property type="entry name" value="GTP-BINDING PROTEIN 6-RELATED"/>
    <property type="match status" value="1"/>
</dbReference>
<dbReference type="RefSeq" id="WP_006977619.1">
    <property type="nucleotide sequence ID" value="NZ_ABVL01000001.1"/>
</dbReference>
<feature type="domain" description="GTP-binding protein middle" evidence="3">
    <location>
        <begin position="50"/>
        <end position="94"/>
    </location>
</feature>
<sequence>MNRQTREGSGPRRHHLRHELTPSQQRNWENLAGITVIDRQEVILDIFARRAQTREARLQVELAQLEYSLPRLTRAWGHLVRQGGGIGARGEGETPA</sequence>
<dbReference type="EMBL" id="ABVL01000001">
    <property type="protein sequence ID" value="EDY22167.1"/>
    <property type="molecule type" value="Genomic_DNA"/>
</dbReference>
<evidence type="ECO:0000259" key="2">
    <source>
        <dbReference type="Pfam" id="PF13167"/>
    </source>
</evidence>
<dbReference type="InterPro" id="IPR016496">
    <property type="entry name" value="GTPase_HflX"/>
</dbReference>
<dbReference type="GO" id="GO:0043022">
    <property type="term" value="F:ribosome binding"/>
    <property type="evidence" value="ECO:0007669"/>
    <property type="project" value="TreeGrafter"/>
</dbReference>
<dbReference type="AlphaFoldDB" id="B4CUC9"/>
<keyword evidence="5" id="KW-1185">Reference proteome</keyword>
<dbReference type="Gene3D" id="3.40.50.11060">
    <property type="entry name" value="GTPase HflX, N-terminal domain"/>
    <property type="match status" value="1"/>
</dbReference>
<accession>B4CUC9</accession>
<protein>
    <submittedName>
        <fullName evidence="4">GTPase-like protein</fullName>
    </submittedName>
</protein>
<dbReference type="Pfam" id="PF13167">
    <property type="entry name" value="GTP-bdg_N"/>
    <property type="match status" value="1"/>
</dbReference>
<dbReference type="InterPro" id="IPR042108">
    <property type="entry name" value="GTPase_HflX_N_sf"/>
</dbReference>
<dbReference type="STRING" id="497964.CfE428DRAFT_0292"/>
<reference evidence="4 5" key="1">
    <citation type="journal article" date="2011" name="J. Bacteriol.">
        <title>Genome sequence of Chthoniobacter flavus Ellin428, an aerobic heterotrophic soil bacterium.</title>
        <authorList>
            <person name="Kant R."/>
            <person name="van Passel M.W."/>
            <person name="Palva A."/>
            <person name="Lucas S."/>
            <person name="Lapidus A."/>
            <person name="Glavina Del Rio T."/>
            <person name="Dalin E."/>
            <person name="Tice H."/>
            <person name="Bruce D."/>
            <person name="Goodwin L."/>
            <person name="Pitluck S."/>
            <person name="Larimer F.W."/>
            <person name="Land M.L."/>
            <person name="Hauser L."/>
            <person name="Sangwan P."/>
            <person name="de Vos W.M."/>
            <person name="Janssen P.H."/>
            <person name="Smidt H."/>
        </authorList>
    </citation>
    <scope>NUCLEOTIDE SEQUENCE [LARGE SCALE GENOMIC DNA]</scope>
    <source>
        <strain evidence="4 5">Ellin428</strain>
    </source>
</reference>
<proteinExistence type="predicted"/>
<evidence type="ECO:0000313" key="4">
    <source>
        <dbReference type="EMBL" id="EDY22167.1"/>
    </source>
</evidence>
<dbReference type="eggNOG" id="COG2262">
    <property type="taxonomic scope" value="Bacteria"/>
</dbReference>
<dbReference type="GO" id="GO:0005525">
    <property type="term" value="F:GTP binding"/>
    <property type="evidence" value="ECO:0007669"/>
    <property type="project" value="InterPro"/>
</dbReference>
<evidence type="ECO:0000256" key="1">
    <source>
        <dbReference type="SAM" id="MobiDB-lite"/>
    </source>
</evidence>
<dbReference type="Gene3D" id="6.10.250.2860">
    <property type="match status" value="1"/>
</dbReference>
<dbReference type="InterPro" id="IPR032305">
    <property type="entry name" value="GTP-bd_M"/>
</dbReference>
<dbReference type="InParanoid" id="B4CUC9"/>
<name>B4CUC9_9BACT</name>
<feature type="domain" description="GTPase HflX N-terminal" evidence="2">
    <location>
        <begin position="17"/>
        <end position="48"/>
    </location>
</feature>
<dbReference type="Proteomes" id="UP000005824">
    <property type="component" value="Unassembled WGS sequence"/>
</dbReference>
<dbReference type="GO" id="GO:0005737">
    <property type="term" value="C:cytoplasm"/>
    <property type="evidence" value="ECO:0007669"/>
    <property type="project" value="TreeGrafter"/>
</dbReference>
<evidence type="ECO:0000259" key="3">
    <source>
        <dbReference type="Pfam" id="PF16360"/>
    </source>
</evidence>
<comment type="caution">
    <text evidence="4">The sequence shown here is derived from an EMBL/GenBank/DDBJ whole genome shotgun (WGS) entry which is preliminary data.</text>
</comment>
<organism evidence="4 5">
    <name type="scientific">Chthoniobacter flavus Ellin428</name>
    <dbReference type="NCBI Taxonomy" id="497964"/>
    <lineage>
        <taxon>Bacteria</taxon>
        <taxon>Pseudomonadati</taxon>
        <taxon>Verrucomicrobiota</taxon>
        <taxon>Spartobacteria</taxon>
        <taxon>Chthoniobacterales</taxon>
        <taxon>Chthoniobacteraceae</taxon>
        <taxon>Chthoniobacter</taxon>
    </lineage>
</organism>
<feature type="region of interest" description="Disordered" evidence="1">
    <location>
        <begin position="1"/>
        <end position="24"/>
    </location>
</feature>